<comment type="PTM">
    <text evidence="9">Cleaved near the N-terminus by the viral protease during virion maturation to form the mature protein.</text>
</comment>
<feature type="site" description="Cleavage; by viral protease" evidence="9">
    <location>
        <begin position="23"/>
        <end position="24"/>
    </location>
</feature>
<comment type="miscellaneous">
    <text evidence="9">All late proteins expressed from the major late promoter are produced by alternative splicing and alternative polyadenylation of the same gene giving rise to non-overlapping ORFs. A leader sequence is present in the N-terminus of all these mRNAs and is recognized by the viral shutoff protein to provide expression although conventional translation via ribosome scanning from the cap has been shut off in the host cell.</text>
</comment>
<keyword evidence="5 9" id="KW-0946">Virion</keyword>
<feature type="modified residue" description="N-acetylserine; by host" evidence="9">
    <location>
        <position position="2"/>
    </location>
</feature>
<dbReference type="GO" id="GO:0046718">
    <property type="term" value="P:symbiont entry into host cell"/>
    <property type="evidence" value="ECO:0007669"/>
    <property type="project" value="UniProtKB-UniRule"/>
</dbReference>
<dbReference type="Pfam" id="PF03228">
    <property type="entry name" value="Adeno_VII"/>
    <property type="match status" value="1"/>
</dbReference>
<comment type="subcellular location">
    <molecule>Pre-histone-like nucleoprotein</molecule>
    <subcellularLocation>
        <location evidence="9">Host nucleus</location>
        <location evidence="9">Host nucleolus</location>
    </subcellularLocation>
</comment>
<evidence type="ECO:0000256" key="3">
    <source>
        <dbReference type="ARBA" id="ARBA00022553"/>
    </source>
</evidence>
<sequence length="187" mass="20398">MSILISPDNNTGWGLGSGKMYGGAKRRSSQHPVRVRGHFRAPWGAYKRGLSGRTAVDDTIDAVIADARRYNPGPVASAASTVDSVIDSVVAGARAYARRKRRLHRRRRPTAAMLAARAVLRRARRVGRRAMRRAAANAAAGRARRQAARQAAAAIASMARPRRGNVYWVRDSVTGVRVPVRSRPPRS</sequence>
<keyword evidence="8 9" id="KW-1160">Virus entry into host cell</keyword>
<organism evidence="10 11">
    <name type="scientific">simian adenovirus 11</name>
    <dbReference type="NCBI Taxonomy" id="38430"/>
    <lineage>
        <taxon>Viruses</taxon>
        <taxon>Varidnaviria</taxon>
        <taxon>Bamfordvirae</taxon>
        <taxon>Preplasmiviricota</taxon>
        <taxon>Polisuviricotina</taxon>
        <taxon>Pharingeaviricetes</taxon>
        <taxon>Rowavirales</taxon>
        <taxon>Adenoviridae</taxon>
        <taxon>Mastadenovirus</taxon>
        <taxon>Mastadenovirus russelli</taxon>
        <taxon>Human mastadenovirus G</taxon>
    </lineage>
</organism>
<evidence type="ECO:0000313" key="11">
    <source>
        <dbReference type="Proteomes" id="UP000170798"/>
    </source>
</evidence>
<comment type="subcellular location">
    <molecule>Histone-like nucleoprotein</molecule>
    <subcellularLocation>
        <location evidence="9">Virion</location>
    </subcellularLocation>
    <text evidence="9">Located inside the capsid in association with the viral DNA (core). Present in about 1070 copies per virion.</text>
</comment>
<evidence type="ECO:0000256" key="4">
    <source>
        <dbReference type="ARBA" id="ARBA00022562"/>
    </source>
</evidence>
<dbReference type="GO" id="GO:0019028">
    <property type="term" value="C:viral capsid"/>
    <property type="evidence" value="ECO:0007669"/>
    <property type="project" value="InterPro"/>
</dbReference>
<dbReference type="Proteomes" id="UP000170798">
    <property type="component" value="Segment"/>
</dbReference>
<comment type="induction">
    <text evidence="9">Expressed in the late phase of the viral replicative cycle.</text>
</comment>
<evidence type="ECO:0000256" key="9">
    <source>
        <dbReference type="HAMAP-Rule" id="MF_04056"/>
    </source>
</evidence>
<keyword evidence="7 9" id="KW-0238">DNA-binding</keyword>
<dbReference type="InterPro" id="IPR004912">
    <property type="entry name" value="Adeno_VII"/>
</dbReference>
<feature type="chain" id="PRO_5023278342" description="Histone-like nucleoprotein" evidence="9">
    <location>
        <begin position="24"/>
        <end position="187"/>
    </location>
</feature>
<evidence type="ECO:0000256" key="5">
    <source>
        <dbReference type="ARBA" id="ARBA00022844"/>
    </source>
</evidence>
<comment type="similarity">
    <text evidence="1 9">Belongs to the adenoviridae histone-like nucleoprotein family.</text>
</comment>
<evidence type="ECO:0000256" key="6">
    <source>
        <dbReference type="ARBA" id="ARBA00022921"/>
    </source>
</evidence>
<dbReference type="GO" id="GO:0044196">
    <property type="term" value="C:host cell nucleolus"/>
    <property type="evidence" value="ECO:0007669"/>
    <property type="project" value="UniProtKB-SubCell"/>
</dbReference>
<reference evidence="10 11" key="1">
    <citation type="journal article" date="2015" name="Arch. Virol.">
        <title>Taxonomy proposal for Old World monkey adenoviruses: characterisation of several non-human, non-ape primate adenovirus lineages.</title>
        <authorList>
            <person name="Panto L."/>
            <person name="Podgorski I.I."/>
            <person name="Janoska M."/>
            <person name="Marko O."/>
            <person name="Harrach B."/>
        </authorList>
    </citation>
    <scope>NUCLEOTIDE SEQUENCE [LARGE SCALE GENOMIC DNA]</scope>
    <source>
        <strain evidence="10">P-10</strain>
    </source>
</reference>
<protein>
    <recommendedName>
        <fullName evidence="9">Pre-histone-like nucleoprotein</fullName>
    </recommendedName>
    <alternativeName>
        <fullName evidence="9">Pre-core protein VII</fullName>
        <shortName evidence="9">pVII</shortName>
    </alternativeName>
    <component>
        <recommendedName>
            <fullName evidence="9">Histone-like nucleoprotein</fullName>
            <shortName evidence="9">NP</shortName>
        </recommendedName>
        <alternativeName>
            <fullName evidence="9">Core protein VII</fullName>
        </alternativeName>
    </component>
</protein>
<keyword evidence="9" id="KW-0945">Host-virus interaction</keyword>
<comment type="function">
    <text evidence="9">Plays a role in the inhibition of host immune response within the nucleus. Interacts with cellular nucleosomes and immobilizes the host immune danger signal HMGB1 on chromatin. In turn, prevents HMGB1 release out of the cell and thus decreases inflammation. Plays also a role in the wrapping and condensation of the viral DNA. May also promote viral genome import into the nucleus.</text>
</comment>
<feature type="modified residue" description="N6-acetyllysine; by host" evidence="9">
    <location>
        <position position="47"/>
    </location>
</feature>
<dbReference type="GO" id="GO:0003677">
    <property type="term" value="F:DNA binding"/>
    <property type="evidence" value="ECO:0007669"/>
    <property type="project" value="UniProtKB-UniRule"/>
</dbReference>
<dbReference type="EMBL" id="KP329562">
    <property type="protein sequence ID" value="ALE30324.1"/>
    <property type="molecule type" value="Genomic_DNA"/>
</dbReference>
<dbReference type="GO" id="GO:0075732">
    <property type="term" value="P:viral penetration into host nucleus"/>
    <property type="evidence" value="ECO:0007669"/>
    <property type="project" value="UniProtKB-UniRule"/>
</dbReference>
<keyword evidence="3 9" id="KW-0597">Phosphoprotein</keyword>
<comment type="caution">
    <text evidence="9">Lacks conserved residue(s) required for the propagation of feature annotation.</text>
</comment>
<keyword evidence="2 9" id="KW-1163">Viral penetration into host nucleus</keyword>
<keyword evidence="9" id="KW-0007">Acetylation</keyword>
<dbReference type="GO" id="GO:0043657">
    <property type="term" value="C:host cell"/>
    <property type="evidence" value="ECO:0007669"/>
    <property type="project" value="GOC"/>
</dbReference>
<name>A0A0M4NFK3_9ADEN</name>
<comment type="subunit">
    <text evidence="9">Interacts with the core-capsid bridging protein; this interaction bridges the virus core to the capsid. Interacts with host NPM1; this interaction might play a role in placing the pre-histone-like nucleoprotein on the viral DNA or regulating viral gene expression. Interacts with host HMGB1; this interaction inhibits host immune response.</text>
</comment>
<proteinExistence type="evidence at transcript level"/>
<accession>A0A0M4NFK3</accession>
<evidence type="ECO:0000256" key="7">
    <source>
        <dbReference type="ARBA" id="ARBA00023125"/>
    </source>
</evidence>
<feature type="initiator methionine" description="Removed" evidence="9">
    <location>
        <position position="1"/>
    </location>
</feature>
<feature type="chain" id="PRO_5023278341" description="Pre-histone-like nucleoprotein" evidence="9">
    <location>
        <begin position="2"/>
        <end position="187"/>
    </location>
</feature>
<evidence type="ECO:0000256" key="1">
    <source>
        <dbReference type="ARBA" id="ARBA00005746"/>
    </source>
</evidence>
<gene>
    <name evidence="9" type="primary">L2</name>
</gene>
<evidence type="ECO:0000256" key="8">
    <source>
        <dbReference type="ARBA" id="ARBA00023296"/>
    </source>
</evidence>
<dbReference type="HAMAP" id="MF_04056">
    <property type="entry name" value="ADV_PVII"/>
    <property type="match status" value="1"/>
</dbReference>
<evidence type="ECO:0000313" key="10">
    <source>
        <dbReference type="EMBL" id="ALE30324.1"/>
    </source>
</evidence>
<keyword evidence="6 9" id="KW-0426">Late protein</keyword>
<evidence type="ECO:0000256" key="2">
    <source>
        <dbReference type="ARBA" id="ARBA00022524"/>
    </source>
</evidence>
<keyword evidence="4 9" id="KW-1048">Host nucleus</keyword>